<dbReference type="Proteomes" id="UP001054902">
    <property type="component" value="Unassembled WGS sequence"/>
</dbReference>
<gene>
    <name evidence="2" type="ORF">CTEN210_05947</name>
</gene>
<evidence type="ECO:0000256" key="1">
    <source>
        <dbReference type="SAM" id="SignalP"/>
    </source>
</evidence>
<dbReference type="AlphaFoldDB" id="A0AAD3H3Z8"/>
<dbReference type="SUPFAM" id="SSF88697">
    <property type="entry name" value="PUA domain-like"/>
    <property type="match status" value="1"/>
</dbReference>
<dbReference type="InterPro" id="IPR015947">
    <property type="entry name" value="PUA-like_sf"/>
</dbReference>
<accession>A0AAD3H3Z8</accession>
<keyword evidence="1" id="KW-0732">Signal</keyword>
<sequence length="343" mass="38684">MRYYRQIYLLLIPFVSAFQNPAGSARSALTYEEKTHVLTTFENSFSKAENIMRRSKRNSGLNLYQDFGNDDIDELNDGDTFRFSKDDLKRIQQQYERKVTLPIIICSTAILPGQSMEIRSSDPKLQMLVDYILNSDKGLSCNEIGIMGVNPHDRNSPLTVGVTASVTKSNVKKIPSILSGVHSSDTLVQITGKRSFEIEEEPFLHESGSFYMAHVEIIDDREELMSQEQVQNAEQLSKKLPSLIKKWKDLVNSQSQSVRKQVQNVMKSIGPLPSEVEKDSIRRRALWVGSLVNPSSTLVQGKQLCPEIRPALLACKNNYQRIYLAVLSLQSSIDHLSKGEASL</sequence>
<dbReference type="Gene3D" id="2.30.130.40">
    <property type="entry name" value="LON domain-like"/>
    <property type="match status" value="1"/>
</dbReference>
<organism evidence="2 3">
    <name type="scientific">Chaetoceros tenuissimus</name>
    <dbReference type="NCBI Taxonomy" id="426638"/>
    <lineage>
        <taxon>Eukaryota</taxon>
        <taxon>Sar</taxon>
        <taxon>Stramenopiles</taxon>
        <taxon>Ochrophyta</taxon>
        <taxon>Bacillariophyta</taxon>
        <taxon>Coscinodiscophyceae</taxon>
        <taxon>Chaetocerotophycidae</taxon>
        <taxon>Chaetocerotales</taxon>
        <taxon>Chaetocerotaceae</taxon>
        <taxon>Chaetoceros</taxon>
    </lineage>
</organism>
<proteinExistence type="predicted"/>
<evidence type="ECO:0000313" key="2">
    <source>
        <dbReference type="EMBL" id="GFH49471.1"/>
    </source>
</evidence>
<reference evidence="2 3" key="1">
    <citation type="journal article" date="2021" name="Sci. Rep.">
        <title>The genome of the diatom Chaetoceros tenuissimus carries an ancient integrated fragment of an extant virus.</title>
        <authorList>
            <person name="Hongo Y."/>
            <person name="Kimura K."/>
            <person name="Takaki Y."/>
            <person name="Yoshida Y."/>
            <person name="Baba S."/>
            <person name="Kobayashi G."/>
            <person name="Nagasaki K."/>
            <person name="Hano T."/>
            <person name="Tomaru Y."/>
        </authorList>
    </citation>
    <scope>NUCLEOTIDE SEQUENCE [LARGE SCALE GENOMIC DNA]</scope>
    <source>
        <strain evidence="2 3">NIES-3715</strain>
    </source>
</reference>
<dbReference type="EMBL" id="BLLK01000038">
    <property type="protein sequence ID" value="GFH49471.1"/>
    <property type="molecule type" value="Genomic_DNA"/>
</dbReference>
<feature type="chain" id="PRO_5042009515" description="Lon N-terminal domain-containing protein" evidence="1">
    <location>
        <begin position="18"/>
        <end position="343"/>
    </location>
</feature>
<name>A0AAD3H3Z8_9STRA</name>
<evidence type="ECO:0008006" key="4">
    <source>
        <dbReference type="Google" id="ProtNLM"/>
    </source>
</evidence>
<dbReference type="InterPro" id="IPR046336">
    <property type="entry name" value="Lon_prtase_N_sf"/>
</dbReference>
<evidence type="ECO:0000313" key="3">
    <source>
        <dbReference type="Proteomes" id="UP001054902"/>
    </source>
</evidence>
<protein>
    <recommendedName>
        <fullName evidence="4">Lon N-terminal domain-containing protein</fullName>
    </recommendedName>
</protein>
<feature type="signal peptide" evidence="1">
    <location>
        <begin position="1"/>
        <end position="17"/>
    </location>
</feature>
<keyword evidence="3" id="KW-1185">Reference proteome</keyword>
<comment type="caution">
    <text evidence="2">The sequence shown here is derived from an EMBL/GenBank/DDBJ whole genome shotgun (WGS) entry which is preliminary data.</text>
</comment>